<protein>
    <submittedName>
        <fullName evidence="1">Uncharacterized protein</fullName>
    </submittedName>
</protein>
<gene>
    <name evidence="1" type="ORF">Zmor_027958</name>
</gene>
<accession>A0AA38M2Y4</accession>
<dbReference type="EMBL" id="JALNTZ010000009">
    <property type="protein sequence ID" value="KAJ3641451.1"/>
    <property type="molecule type" value="Genomic_DNA"/>
</dbReference>
<keyword evidence="2" id="KW-1185">Reference proteome</keyword>
<sequence length="113" mass="13282">MWRDIAGRSQEPGTSTFGLTQVPEVALLTSGSSQNPRNTPVVASIKKEIRYNRWYKHKRQRKDYRNFRSNVEKKHGEETFGELVREELAKIANLEKRTGIKREIMNLIYYNLL</sequence>
<proteinExistence type="predicted"/>
<organism evidence="1 2">
    <name type="scientific">Zophobas morio</name>
    <dbReference type="NCBI Taxonomy" id="2755281"/>
    <lineage>
        <taxon>Eukaryota</taxon>
        <taxon>Metazoa</taxon>
        <taxon>Ecdysozoa</taxon>
        <taxon>Arthropoda</taxon>
        <taxon>Hexapoda</taxon>
        <taxon>Insecta</taxon>
        <taxon>Pterygota</taxon>
        <taxon>Neoptera</taxon>
        <taxon>Endopterygota</taxon>
        <taxon>Coleoptera</taxon>
        <taxon>Polyphaga</taxon>
        <taxon>Cucujiformia</taxon>
        <taxon>Tenebrionidae</taxon>
        <taxon>Zophobas</taxon>
    </lineage>
</organism>
<dbReference type="AlphaFoldDB" id="A0AA38M2Y4"/>
<reference evidence="1" key="1">
    <citation type="journal article" date="2023" name="G3 (Bethesda)">
        <title>Whole genome assemblies of Zophobas morio and Tenebrio molitor.</title>
        <authorList>
            <person name="Kaur S."/>
            <person name="Stinson S.A."/>
            <person name="diCenzo G.C."/>
        </authorList>
    </citation>
    <scope>NUCLEOTIDE SEQUENCE</scope>
    <source>
        <strain evidence="1">QUZm001</strain>
    </source>
</reference>
<name>A0AA38M2Y4_9CUCU</name>
<comment type="caution">
    <text evidence="1">The sequence shown here is derived from an EMBL/GenBank/DDBJ whole genome shotgun (WGS) entry which is preliminary data.</text>
</comment>
<dbReference type="Proteomes" id="UP001168821">
    <property type="component" value="Unassembled WGS sequence"/>
</dbReference>
<evidence type="ECO:0000313" key="1">
    <source>
        <dbReference type="EMBL" id="KAJ3641451.1"/>
    </source>
</evidence>
<evidence type="ECO:0000313" key="2">
    <source>
        <dbReference type="Proteomes" id="UP001168821"/>
    </source>
</evidence>